<dbReference type="Gene3D" id="2.60.40.2080">
    <property type="match status" value="1"/>
</dbReference>
<dbReference type="InterPro" id="IPR037221">
    <property type="entry name" value="H-type_lectin_dom_sf"/>
</dbReference>
<sequence>MFHYGLLFNEEKDTNLVKELLKNKNSISKQLEQKENSRLTFDGNEVVSANSNAKENNVSDLNLIKRKNGWIDQKFSVVNNQEDSVLLSCNCSSCCRESAPENSESGLFVSPLDTAAASSSNISQDVIDTLLTTYAWSDNTITYSFYDDSVFNNYYGNEANVSEVSEAVKTNVREILNLVETFADLEFVEVDESETGTYGQIRYMLSDNPGYAYAYLPFGSRYDLAGDVHLRTSYDHATNTNGFQNDPGRHGYTTLIHETFHALGLEHPHSSDDGDSLDSRKDNMSNTVMTYDFTGNSAGTAMPYDIAALQHVYGAADHNTGDETYVFGTTTDVYTVNGQSPFTTSHRVKQTIWDSAGTDTLDFSGLSLQSGGYLFDLNEGGWLIANAQKVTKNSGETYYKYGTSLAYEMTIENVINSRSNDTIVANAVANTFSGYTVGTRVGNDILRDTDELDTLDLSSYSESNVTQTPAGDNLVIDLGSDGSVTVEDYFAVPEANRLSILLEPDSPEIETIDETTNVAIAEIGKITNLNHNEQTITLQNNYENPVVFAQPLSYNGADPSVVRITDINSANDTISFYLQEAEYKNGWHTNESFSYMVVEAGTWQLEDGTLLEVGTLDTDRVTSSGWENISFNNDFTETPAVLSQVQTNNDNQFVRTRQQDADANGFSVTMEEEEALRYSGHSEETIGWLAIDSGSGEWDGFTYQAGNTGDVVTHNWHELDLDDFDTAPNLLASIATYDGSDASGLRYREIAGANGSTIKIKIEEDKSADGEVRHTTEDVDFFAIGGSGILTAQAYDPLSSTIAQRLAFSEIAEDSLLEDNMAIETDFI</sequence>
<accession>A0A563VTV3</accession>
<evidence type="ECO:0000313" key="3">
    <source>
        <dbReference type="Proteomes" id="UP000320055"/>
    </source>
</evidence>
<dbReference type="Gene3D" id="3.40.390.10">
    <property type="entry name" value="Collagenase (Catalytic Domain)"/>
    <property type="match status" value="1"/>
</dbReference>
<dbReference type="GO" id="GO:0008270">
    <property type="term" value="F:zinc ion binding"/>
    <property type="evidence" value="ECO:0007669"/>
    <property type="project" value="InterPro"/>
</dbReference>
<dbReference type="SUPFAM" id="SSF55486">
    <property type="entry name" value="Metalloproteases ('zincins'), catalytic domain"/>
    <property type="match status" value="1"/>
</dbReference>
<dbReference type="InterPro" id="IPR006026">
    <property type="entry name" value="Peptidase_Metallo"/>
</dbReference>
<name>A0A563VTV3_9CYAN</name>
<dbReference type="CDD" id="cd04277">
    <property type="entry name" value="ZnMc_serralysin_like"/>
    <property type="match status" value="1"/>
</dbReference>
<evidence type="ECO:0000259" key="1">
    <source>
        <dbReference type="SMART" id="SM00235"/>
    </source>
</evidence>
<proteinExistence type="predicted"/>
<reference evidence="2 3" key="1">
    <citation type="submission" date="2019-01" db="EMBL/GenBank/DDBJ databases">
        <authorList>
            <person name="Brito A."/>
        </authorList>
    </citation>
    <scope>NUCLEOTIDE SEQUENCE [LARGE SCALE GENOMIC DNA]</scope>
    <source>
        <strain evidence="2">1</strain>
    </source>
</reference>
<dbReference type="InterPro" id="IPR024079">
    <property type="entry name" value="MetalloPept_cat_dom_sf"/>
</dbReference>
<dbReference type="OrthoDB" id="418066at2"/>
<dbReference type="Proteomes" id="UP000320055">
    <property type="component" value="Unassembled WGS sequence"/>
</dbReference>
<dbReference type="GO" id="GO:0008237">
    <property type="term" value="F:metallopeptidase activity"/>
    <property type="evidence" value="ECO:0007669"/>
    <property type="project" value="InterPro"/>
</dbReference>
<keyword evidence="3" id="KW-1185">Reference proteome</keyword>
<protein>
    <recommendedName>
        <fullName evidence="1">Peptidase metallopeptidase domain-containing protein</fullName>
    </recommendedName>
</protein>
<dbReference type="InterPro" id="IPR034033">
    <property type="entry name" value="Serralysin-like"/>
</dbReference>
<dbReference type="RefSeq" id="WP_144873715.1">
    <property type="nucleotide sequence ID" value="NZ_LR214036.1"/>
</dbReference>
<dbReference type="GO" id="GO:0006508">
    <property type="term" value="P:proteolysis"/>
    <property type="evidence" value="ECO:0007669"/>
    <property type="project" value="InterPro"/>
</dbReference>
<feature type="domain" description="Peptidase metallopeptidase" evidence="1">
    <location>
        <begin position="132"/>
        <end position="315"/>
    </location>
</feature>
<dbReference type="AlphaFoldDB" id="A0A563VTV3"/>
<organism evidence="2 3">
    <name type="scientific">Hyella patelloides LEGE 07179</name>
    <dbReference type="NCBI Taxonomy" id="945734"/>
    <lineage>
        <taxon>Bacteria</taxon>
        <taxon>Bacillati</taxon>
        <taxon>Cyanobacteriota</taxon>
        <taxon>Cyanophyceae</taxon>
        <taxon>Pleurocapsales</taxon>
        <taxon>Hyellaceae</taxon>
        <taxon>Hyella</taxon>
    </lineage>
</organism>
<dbReference type="SMART" id="SM00235">
    <property type="entry name" value="ZnMc"/>
    <property type="match status" value="1"/>
</dbReference>
<evidence type="ECO:0000313" key="2">
    <source>
        <dbReference type="EMBL" id="VEP14877.1"/>
    </source>
</evidence>
<dbReference type="EMBL" id="CAACVJ010000217">
    <property type="protein sequence ID" value="VEP14877.1"/>
    <property type="molecule type" value="Genomic_DNA"/>
</dbReference>
<dbReference type="SUPFAM" id="SSF51120">
    <property type="entry name" value="beta-Roll"/>
    <property type="match status" value="1"/>
</dbReference>
<dbReference type="InterPro" id="IPR011049">
    <property type="entry name" value="Serralysin-like_metalloprot_C"/>
</dbReference>
<gene>
    <name evidence="2" type="ORF">H1P_2940008</name>
</gene>